<dbReference type="Proteomes" id="UP000570514">
    <property type="component" value="Unassembled WGS sequence"/>
</dbReference>
<keyword evidence="5" id="KW-1185">Reference proteome</keyword>
<keyword evidence="1" id="KW-1133">Transmembrane helix</keyword>
<gene>
    <name evidence="4" type="ORF">FHS83_000109</name>
</gene>
<dbReference type="InterPro" id="IPR012373">
    <property type="entry name" value="Ferrdict_sens_TM"/>
</dbReference>
<evidence type="ECO:0000259" key="3">
    <source>
        <dbReference type="Pfam" id="PF16220"/>
    </source>
</evidence>
<name>A0A846MUA7_9PROT</name>
<sequence length="320" mass="34062">MAEQDQSLSAKRQIEAEARDWLMAVYAGKADQAGFHAWLSASSAHARAYRQLEQAWRDLPLSEALDVEIRRKVGARQRWFVPAALAASLLLCLGLGVAWKASTTGNEAGLAYASEIGKLRTVNLPDGSTVALGADSAMAANFSKTARAITLDHGRAYFDIAHDAARPLTVTAGNASLHVLGTAFEVWKGPSGVRLSVTRGRVAVGVNAAPAYVASLGAGEQIVIHEDGSLTKIAAFAEKDLLAWRQGRLVYRDAALADVVADMNRYRALPVKILDPKAGALRVTAAFRADQSEQVLAGLAASQPIRLEKSQGGVILRAKN</sequence>
<protein>
    <submittedName>
        <fullName evidence="4">Transmembrane sensor</fullName>
    </submittedName>
</protein>
<reference evidence="4 5" key="1">
    <citation type="submission" date="2020-03" db="EMBL/GenBank/DDBJ databases">
        <title>Genomic Encyclopedia of Type Strains, Phase IV (KMG-IV): sequencing the most valuable type-strain genomes for metagenomic binning, comparative biology and taxonomic classification.</title>
        <authorList>
            <person name="Goeker M."/>
        </authorList>
    </citation>
    <scope>NUCLEOTIDE SEQUENCE [LARGE SCALE GENOMIC DNA]</scope>
    <source>
        <strain evidence="4 5">DSM 19867</strain>
    </source>
</reference>
<keyword evidence="1 4" id="KW-0812">Transmembrane</keyword>
<keyword evidence="1" id="KW-0472">Membrane</keyword>
<dbReference type="Pfam" id="PF04773">
    <property type="entry name" value="FecR"/>
    <property type="match status" value="1"/>
</dbReference>
<feature type="domain" description="FecR protein" evidence="2">
    <location>
        <begin position="115"/>
        <end position="202"/>
    </location>
</feature>
<dbReference type="InterPro" id="IPR032623">
    <property type="entry name" value="FecR_N"/>
</dbReference>
<feature type="domain" description="FecR N-terminal" evidence="3">
    <location>
        <begin position="17"/>
        <end position="54"/>
    </location>
</feature>
<dbReference type="PIRSF" id="PIRSF018266">
    <property type="entry name" value="FecR"/>
    <property type="match status" value="1"/>
</dbReference>
<dbReference type="GO" id="GO:0016989">
    <property type="term" value="F:sigma factor antagonist activity"/>
    <property type="evidence" value="ECO:0007669"/>
    <property type="project" value="TreeGrafter"/>
</dbReference>
<dbReference type="EMBL" id="JAASRM010000001">
    <property type="protein sequence ID" value="NIK86791.1"/>
    <property type="molecule type" value="Genomic_DNA"/>
</dbReference>
<evidence type="ECO:0000313" key="5">
    <source>
        <dbReference type="Proteomes" id="UP000570514"/>
    </source>
</evidence>
<dbReference type="PANTHER" id="PTHR30273">
    <property type="entry name" value="PERIPLASMIC SIGNAL SENSOR AND SIGMA FACTOR ACTIVATOR FECR-RELATED"/>
    <property type="match status" value="1"/>
</dbReference>
<dbReference type="Pfam" id="PF16220">
    <property type="entry name" value="DUF4880"/>
    <property type="match status" value="1"/>
</dbReference>
<dbReference type="PANTHER" id="PTHR30273:SF2">
    <property type="entry name" value="PROTEIN FECR"/>
    <property type="match status" value="1"/>
</dbReference>
<dbReference type="Gene3D" id="2.60.120.1440">
    <property type="match status" value="1"/>
</dbReference>
<organism evidence="4 5">
    <name type="scientific">Rhizomicrobium palustre</name>
    <dbReference type="NCBI Taxonomy" id="189966"/>
    <lineage>
        <taxon>Bacteria</taxon>
        <taxon>Pseudomonadati</taxon>
        <taxon>Pseudomonadota</taxon>
        <taxon>Alphaproteobacteria</taxon>
        <taxon>Micropepsales</taxon>
        <taxon>Micropepsaceae</taxon>
        <taxon>Rhizomicrobium</taxon>
    </lineage>
</organism>
<dbReference type="RefSeq" id="WP_167079820.1">
    <property type="nucleotide sequence ID" value="NZ_BAAADC010000001.1"/>
</dbReference>
<evidence type="ECO:0000256" key="1">
    <source>
        <dbReference type="SAM" id="Phobius"/>
    </source>
</evidence>
<evidence type="ECO:0000259" key="2">
    <source>
        <dbReference type="Pfam" id="PF04773"/>
    </source>
</evidence>
<accession>A0A846MUA7</accession>
<dbReference type="AlphaFoldDB" id="A0A846MUA7"/>
<comment type="caution">
    <text evidence="4">The sequence shown here is derived from an EMBL/GenBank/DDBJ whole genome shotgun (WGS) entry which is preliminary data.</text>
</comment>
<proteinExistence type="predicted"/>
<dbReference type="Gene3D" id="3.55.50.30">
    <property type="match status" value="1"/>
</dbReference>
<feature type="transmembrane region" description="Helical" evidence="1">
    <location>
        <begin position="79"/>
        <end position="99"/>
    </location>
</feature>
<evidence type="ECO:0000313" key="4">
    <source>
        <dbReference type="EMBL" id="NIK86791.1"/>
    </source>
</evidence>
<dbReference type="InterPro" id="IPR006860">
    <property type="entry name" value="FecR"/>
</dbReference>